<reference evidence="1 2" key="1">
    <citation type="submission" date="2016-10" db="EMBL/GenBank/DDBJ databases">
        <authorList>
            <person name="de Groot N.N."/>
        </authorList>
    </citation>
    <scope>NUCLEOTIDE SEQUENCE [LARGE SCALE GENOMIC DNA]</scope>
    <source>
        <strain evidence="1 2">DSM 44993</strain>
    </source>
</reference>
<accession>A0A1H8XNR1</accession>
<evidence type="ECO:0008006" key="3">
    <source>
        <dbReference type="Google" id="ProtNLM"/>
    </source>
</evidence>
<keyword evidence="2" id="KW-1185">Reference proteome</keyword>
<evidence type="ECO:0000313" key="1">
    <source>
        <dbReference type="EMBL" id="SEP41362.1"/>
    </source>
</evidence>
<dbReference type="Proteomes" id="UP000198582">
    <property type="component" value="Unassembled WGS sequence"/>
</dbReference>
<dbReference type="EMBL" id="FOEF01000008">
    <property type="protein sequence ID" value="SEP41362.1"/>
    <property type="molecule type" value="Genomic_DNA"/>
</dbReference>
<dbReference type="AlphaFoldDB" id="A0A1H8XNR1"/>
<organism evidence="1 2">
    <name type="scientific">Amycolatopsis saalfeldensis</name>
    <dbReference type="NCBI Taxonomy" id="394193"/>
    <lineage>
        <taxon>Bacteria</taxon>
        <taxon>Bacillati</taxon>
        <taxon>Actinomycetota</taxon>
        <taxon>Actinomycetes</taxon>
        <taxon>Pseudonocardiales</taxon>
        <taxon>Pseudonocardiaceae</taxon>
        <taxon>Amycolatopsis</taxon>
    </lineage>
</organism>
<proteinExistence type="predicted"/>
<name>A0A1H8XNR1_9PSEU</name>
<evidence type="ECO:0000313" key="2">
    <source>
        <dbReference type="Proteomes" id="UP000198582"/>
    </source>
</evidence>
<protein>
    <recommendedName>
        <fullName evidence="3">Nucleoid associated protein NdpA</fullName>
    </recommendedName>
</protein>
<gene>
    <name evidence="1" type="ORF">SAMN04489732_108132</name>
</gene>
<sequence length="331" mass="36373">MPGNRTSWPDGRQTRKVDQMTIEMLTYQYVAPGNDVLQATLREHDESTDEFLFEHFRLLVQKSESGSTPCGSFREQEAKDLFIKLEKGDNEEFLGAATTFTERLVSEMDLRASAGLLVFARFVDEGPTSTAVLKLDVVSAHAGVLRQIADGSQSLEAVRDVLDSPGKLQKGLVTPDIREDSEIFVSDRLTKASEYFLRAFGVIIDARPVEAVLAVVQVVAQEVPDATVKVISVLPKIESGPLDETLDSLVEKVPELAPKRQAIEDSLREQQRPVRRIDTSAGFKAKIIAGAISITGPAAIVDKSVTWSPNMSQGWKVEIASTGEPKKTYNK</sequence>